<dbReference type="Proteomes" id="UP001152320">
    <property type="component" value="Chromosome 10"/>
</dbReference>
<dbReference type="OrthoDB" id="9442762at2759"/>
<feature type="domain" description="Ig-like" evidence="2">
    <location>
        <begin position="235"/>
        <end position="328"/>
    </location>
</feature>
<dbReference type="PROSITE" id="PS50835">
    <property type="entry name" value="IG_LIKE"/>
    <property type="match status" value="1"/>
</dbReference>
<accession>A0A9Q1H411</accession>
<proteinExistence type="predicted"/>
<feature type="chain" id="PRO_5040507577" evidence="1">
    <location>
        <begin position="24"/>
        <end position="337"/>
    </location>
</feature>
<dbReference type="InterPro" id="IPR036179">
    <property type="entry name" value="Ig-like_dom_sf"/>
</dbReference>
<dbReference type="InterPro" id="IPR007110">
    <property type="entry name" value="Ig-like_dom"/>
</dbReference>
<dbReference type="InterPro" id="IPR013783">
    <property type="entry name" value="Ig-like_fold"/>
</dbReference>
<name>A0A9Q1H411_HOLLE</name>
<keyword evidence="1" id="KW-0732">Signal</keyword>
<feature type="signal peptide" evidence="1">
    <location>
        <begin position="1"/>
        <end position="23"/>
    </location>
</feature>
<evidence type="ECO:0000313" key="3">
    <source>
        <dbReference type="EMBL" id="KAJ8034572.1"/>
    </source>
</evidence>
<evidence type="ECO:0000313" key="4">
    <source>
        <dbReference type="Proteomes" id="UP001152320"/>
    </source>
</evidence>
<dbReference type="SUPFAM" id="SSF48726">
    <property type="entry name" value="Immunoglobulin"/>
    <property type="match status" value="2"/>
</dbReference>
<dbReference type="SMART" id="SM00409">
    <property type="entry name" value="IG"/>
    <property type="match status" value="2"/>
</dbReference>
<keyword evidence="4" id="KW-1185">Reference proteome</keyword>
<sequence length="337" mass="37597">MEKTRMFLAVVLITASLCELISSQIECENIVFVEHGQRGMISCEYPLNFIAVFWYRGDSQNPFLRLEEGRPSKIDGYDITARGEMIIENVKIEDEGPYKISVLDADGVSQSGYTVINVTVSLSTNPHIYKCETSESEICHLVEDNTRPNVVVCHTTDTRPEVTFVWLTTSSNVVGNAYSKSVMNITTGLYISYSVFQYDSSSFSLEYITCNSKGLAVNENRNASVFVAGSKRDVPNNNHITIKQGSVVRMTCAAEKFFLQKWTYSDSDGNTAELKSVYPGQESGPCLSNTKCQVNNEGLLEIIDFSFKDEGTYECIYSNDVTSGRSLTHIDVISKYV</sequence>
<dbReference type="Gene3D" id="2.60.40.10">
    <property type="entry name" value="Immunoglobulins"/>
    <property type="match status" value="2"/>
</dbReference>
<comment type="caution">
    <text evidence="3">The sequence shown here is derived from an EMBL/GenBank/DDBJ whole genome shotgun (WGS) entry which is preliminary data.</text>
</comment>
<gene>
    <name evidence="3" type="ORF">HOLleu_21467</name>
</gene>
<evidence type="ECO:0000259" key="2">
    <source>
        <dbReference type="PROSITE" id="PS50835"/>
    </source>
</evidence>
<dbReference type="AlphaFoldDB" id="A0A9Q1H411"/>
<organism evidence="3 4">
    <name type="scientific">Holothuria leucospilota</name>
    <name type="common">Black long sea cucumber</name>
    <name type="synonym">Mertensiothuria leucospilota</name>
    <dbReference type="NCBI Taxonomy" id="206669"/>
    <lineage>
        <taxon>Eukaryota</taxon>
        <taxon>Metazoa</taxon>
        <taxon>Echinodermata</taxon>
        <taxon>Eleutherozoa</taxon>
        <taxon>Echinozoa</taxon>
        <taxon>Holothuroidea</taxon>
        <taxon>Aspidochirotacea</taxon>
        <taxon>Aspidochirotida</taxon>
        <taxon>Holothuriidae</taxon>
        <taxon>Holothuria</taxon>
    </lineage>
</organism>
<dbReference type="EMBL" id="JAIZAY010000010">
    <property type="protein sequence ID" value="KAJ8034572.1"/>
    <property type="molecule type" value="Genomic_DNA"/>
</dbReference>
<protein>
    <submittedName>
        <fullName evidence="3">Hemicentin-2</fullName>
    </submittedName>
</protein>
<reference evidence="3" key="1">
    <citation type="submission" date="2021-10" db="EMBL/GenBank/DDBJ databases">
        <title>Tropical sea cucumber genome reveals ecological adaptation and Cuvierian tubules defense mechanism.</title>
        <authorList>
            <person name="Chen T."/>
        </authorList>
    </citation>
    <scope>NUCLEOTIDE SEQUENCE</scope>
    <source>
        <strain evidence="3">Nanhai2018</strain>
        <tissue evidence="3">Muscle</tissue>
    </source>
</reference>
<evidence type="ECO:0000256" key="1">
    <source>
        <dbReference type="SAM" id="SignalP"/>
    </source>
</evidence>
<dbReference type="InterPro" id="IPR003599">
    <property type="entry name" value="Ig_sub"/>
</dbReference>